<dbReference type="InterPro" id="IPR036107">
    <property type="entry name" value="CsrA_sf"/>
</dbReference>
<dbReference type="GO" id="GO:0003723">
    <property type="term" value="F:RNA binding"/>
    <property type="evidence" value="ECO:0007669"/>
    <property type="project" value="InterPro"/>
</dbReference>
<accession>A0A2H0LT85</accession>
<feature type="region of interest" description="Disordered" evidence="1">
    <location>
        <begin position="727"/>
        <end position="750"/>
    </location>
</feature>
<dbReference type="Gene3D" id="2.60.40.4380">
    <property type="entry name" value="Translational regulator CsrA"/>
    <property type="match status" value="2"/>
</dbReference>
<dbReference type="SUPFAM" id="SSF55811">
    <property type="entry name" value="Nudix"/>
    <property type="match status" value="1"/>
</dbReference>
<evidence type="ECO:0000313" key="2">
    <source>
        <dbReference type="EMBL" id="PIQ87608.1"/>
    </source>
</evidence>
<dbReference type="Proteomes" id="UP000230859">
    <property type="component" value="Unassembled WGS sequence"/>
</dbReference>
<feature type="compositionally biased region" description="Polar residues" evidence="1">
    <location>
        <begin position="727"/>
        <end position="741"/>
    </location>
</feature>
<gene>
    <name evidence="2" type="ORF">COV74_00025</name>
</gene>
<proteinExistence type="predicted"/>
<dbReference type="EMBL" id="PCVY01000001">
    <property type="protein sequence ID" value="PIQ87608.1"/>
    <property type="molecule type" value="Genomic_DNA"/>
</dbReference>
<feature type="compositionally biased region" description="Basic and acidic residues" evidence="1">
    <location>
        <begin position="810"/>
        <end position="819"/>
    </location>
</feature>
<sequence length="3141" mass="355760">MNSSQPLDLHDLIGSLELPKELGHIDEVFVPENRGQTRVRQRTNLSSGGEGLTPRSEETAPENLYRLPLDQLVIYVQNAHANFDSENATKDMIRYFKQNYGLRLILLEGGEGKLDNLLFQSYPNSLTKKKILNHYLEAGDLQGGEVAAILEDQPHVKYYGIETQALYEANRKAFLEAVNQTGQVNAYLKTSEEALDQKAKTLLSAKARQFLDAWQQFAKDDLSLLEYIRVLKPLYPKQDFASQYQEIAKSFHAEAMEAHLNDPGFENAMRQLMEVFQRQVLPALSPTEQKEIGELIQAYQVGGTAAGFLIKHMQHFDRDHVLEIPEPLDTALLYAQTLSSIKGTHLFEEVKALEGVLRSSVGESEAETTLLNDYRELYLLKQLAQLELTPQEWEEIQRIADSGQRIETNEIPEKKVLMSFDAIRSTLNTLFKPHLTFYQLALERNDSIFQNTQKMMAHEKVNLALLSTGGFHSAGITEQMRQKNIPYILISPQVDVGQSKENYWRVMQGKRSFMDHYTGSIWEAFARDYTEEISKSLSSYELTPQMKRWRGRIIQNAIAEGRVTEATQYTQYVDQLMLSLRHEMGASSESTSDIFQSILEVYFGELSKQIDAKLEGIKKHLINLWQESDFSASSVQKITAGLSLRQTTIAAPLVLTNDLKTPNIRSISSIAARESLVRAERSDGDVYEFNLDSIRETRAVSDGIATRTASSTKPNLILMSSRDNSTRPILSDNPWTSSATAEMSPRNDSMRAPTSRALYESVMPFASFPWGGFFGAGKTLSQTFWKINGVSQQPNDNPAAAREFANRGQESSHRAELREASVPSQVVTAELIEQLLNKPMLPPTQRWQYPELPAGLRGEYGRDALNIHLSEPTNPKTITIEISVPQATVEQAGIQTVRPMATQEKAAQDHLRVFAALFQSRVMDYEVDGPRLLRTEHPKINDKRTYNVYGLTLARHSELRSPHVLTVTPETKNTFSDIDRRLGYFIRPGDPVFLIGEGAREAAQNEPYRWGAAADGFNRFQFEEYGVHRIYMRLTNEEWELTGNLLLEKIVKSQFSGYIFIEVEGKDFKAMTVRHNVEWDRTAGAIHGYFPDLKVRTRNTRPFDARIPDTFTGMVIEVPGVLARTPLAQLARRAELRSREDEPIEQLKSNKKIDNLTQIKLVNILSNWQTFQNDEPIVTMTIRMPIVQSADGMRWLFHYLTNRWRPFVMAETEFQTMQRRLVSAQVPLRLTFRHDETAQTYTIIFYEMPASEAVRFLIETENASQGSPEAWRYSLKWHQKEGLFELERYVAEAPPLPSRAELRSDGLTLTTGLMQSGDPIFRQPVTKPSDDGMTPDYYILNRPVRDVTERPVFNLPGLKDKNYVTQDEIATFVEQDRQELEAIARRVSEASGKPITVGDVLDQITARMETLLEAALKFDQERKFAGRYVPVDLSTPWKRFWFPIVKRLSSIDEPHRYQEKDGVWYVEAFWEKQQIAAETAAKALRDERGYYSIENGRYIVSMTRLIFGRPDVLLGYQDPFDPGKQRTLRLNAISIALAKKGIFYKGAPEDNLYQGMRQLHWDQTYPTSPKDFYENHIERRQVNKALVQTDVSEQPLHQGIIDLVNFMLQHRITAPKSVSSRREVGGQPYQAVIDEMEAWWRDQKQLKTDLLVTILRLFRSQIESNEYRLAGVKDSEAEKAGAVMGRLWSGEVSGLDLKDGAMLDTLIAYFETFESKTSSESRAELRAWMDWGYFNDLLTQVTRAEGEMTPVAVKPGMIIKVNEDFLEGHIYQIVSAMWRLRQTLHARGIEIKDGLPYEKLGEAAELPLDQDQTDILAAIGQVAGWWDLTKEKGVISHVDLGALGVETLFGDTNLANESYPTVTEDNFDYFNRPVMEEEGVELEELMAAVGFKIMQIEAQGDFHVDEGIAVNQMSVNFDTKIKSKLSSSDYYLTIQPNADQSNVLRFEVSKGGSLSLLIPPDQNKGKVIIARGTFVRSELRSSATVDLNNLDSNGLREVFRKAYAEGRLQWHSQHEAWQDLETNETKLRVAGVLVLRNIGGEWHFLLGQRGTRSDRTGTFTSPAGKVGFRSDADFEPEGSLARLRTMGILSDADLDPQHQMESTAGAAVRELSEETQGSFAITTYQLDARLDDFRGNHPGILVSIFLHVDDHTTGDIGELRRDSDQPLLNFQWVPLRVLLDSAPGQAGESIEAFLRERFPESPLMTGLSKNGGLENLKHLMMLVRSELRVSAVNRQDLIDQLPFGRLETREIVANRIMARLSQDLEAVADVLSGIRLYWAGLEEVPFTRMRRLAYEWVNFKHQYLSAYAYRVLSDMLSRSYERERRLDLAGERYMGAAAWSAKQMNLVRELLTEAFAEQSIETRINQMRYSEPRTAQRSQSITVKSELRNVWKTEVKEDNVYRIGDDIYVKVIRITPNELVRFIVKAPHDIPVLFNGRPSTDDRLALGEVMQIGEDIRITVNRLSANRRAEIGFDVPRNYKIHRMEINSLELSGEVYMGQENGFLRIGDQVQVSIPKAKGRSQARIKVDVPWEMPINRKEIMTDGFVAPTRTPKPGQARSAPVLTRKEGESIVIGDTERIEITVKAILWGGVVLNISVPHDLVIQAGTENKAELRSATTHWTLNVLRPDDQSTFDEVNEFLGFPQTPISEMELDTMRVDYIRDPQGKLVGAHWYEWSQDPDNAETAVARGQIKAEDIGIIRYETQPTTVGNELAKIFLRGLIEKGFKQVRLEGIVDAGVKLWKFNGAKVIKEIQTSPGRFTYTLQLDLEAWAAQENRRAELRITPTNVGIDVGAHVDQTTAFVIQVLTDGLFEDKGINLEKLGDALKALHDSGLTVEALTKAISESVANQINQMKGRLNQSVAQAAVMDRLREDRAEDLSAPDLWRSFIRAAQLIEIAAPSDLETWARDLQNLLQMSVTPSFSVESLEFVSVTEGELNQARQAVAAIQNMRQATTVEFQLPAGLDPELENQMADELMRSVRDLAIVNPNIRLRFVAVSESQVRFYKRLFDRLRQKDDSQILSSSQVNIVTKESVLRDVGQTTLVITADLVAVDANSQAFGIDRYGDHSDVIYEIGKVTLAKQLIAAVQSLVLDSNEWIVADQARSNVVRPLNESSLLALALQLVIKQLAIEAEGELMRARAA</sequence>
<reference evidence="2 3" key="1">
    <citation type="submission" date="2017-09" db="EMBL/GenBank/DDBJ databases">
        <title>Depth-based differentiation of microbial function through sediment-hosted aquifers and enrichment of novel symbionts in the deep terrestrial subsurface.</title>
        <authorList>
            <person name="Probst A.J."/>
            <person name="Ladd B."/>
            <person name="Jarett J.K."/>
            <person name="Geller-Mcgrath D.E."/>
            <person name="Sieber C.M."/>
            <person name="Emerson J.B."/>
            <person name="Anantharaman K."/>
            <person name="Thomas B.C."/>
            <person name="Malmstrom R."/>
            <person name="Stieglmeier M."/>
            <person name="Klingl A."/>
            <person name="Woyke T."/>
            <person name="Ryan C.M."/>
            <person name="Banfield J.F."/>
        </authorList>
    </citation>
    <scope>NUCLEOTIDE SEQUENCE [LARGE SCALE GENOMIC DNA]</scope>
    <source>
        <strain evidence="2">CG11_big_fil_rev_8_21_14_0_20_45_26</strain>
    </source>
</reference>
<dbReference type="GO" id="GO:0006402">
    <property type="term" value="P:mRNA catabolic process"/>
    <property type="evidence" value="ECO:0007669"/>
    <property type="project" value="InterPro"/>
</dbReference>
<comment type="caution">
    <text evidence="2">The sequence shown here is derived from an EMBL/GenBank/DDBJ whole genome shotgun (WGS) entry which is preliminary data.</text>
</comment>
<evidence type="ECO:0000256" key="1">
    <source>
        <dbReference type="SAM" id="MobiDB-lite"/>
    </source>
</evidence>
<organism evidence="2 3">
    <name type="scientific">Candidatus Abzuiibacterium crystallinum</name>
    <dbReference type="NCBI Taxonomy" id="1974748"/>
    <lineage>
        <taxon>Bacteria</taxon>
        <taxon>Pseudomonadati</taxon>
        <taxon>Candidatus Omnitrophota</taxon>
        <taxon>Candidatus Abzuiibacterium</taxon>
    </lineage>
</organism>
<dbReference type="Gene3D" id="3.90.79.10">
    <property type="entry name" value="Nucleoside Triphosphate Pyrophosphohydrolase"/>
    <property type="match status" value="1"/>
</dbReference>
<dbReference type="GO" id="GO:0006109">
    <property type="term" value="P:regulation of carbohydrate metabolic process"/>
    <property type="evidence" value="ECO:0007669"/>
    <property type="project" value="InterPro"/>
</dbReference>
<protein>
    <submittedName>
        <fullName evidence="2">Uncharacterized protein</fullName>
    </submittedName>
</protein>
<dbReference type="InterPro" id="IPR015797">
    <property type="entry name" value="NUDIX_hydrolase-like_dom_sf"/>
</dbReference>
<evidence type="ECO:0000313" key="3">
    <source>
        <dbReference type="Proteomes" id="UP000230859"/>
    </source>
</evidence>
<feature type="region of interest" description="Disordered" evidence="1">
    <location>
        <begin position="793"/>
        <end position="820"/>
    </location>
</feature>
<name>A0A2H0LT85_9BACT</name>
<feature type="compositionally biased region" description="Polar residues" evidence="1">
    <location>
        <begin position="34"/>
        <end position="47"/>
    </location>
</feature>
<feature type="region of interest" description="Disordered" evidence="1">
    <location>
        <begin position="33"/>
        <end position="61"/>
    </location>
</feature>